<dbReference type="FunFam" id="3.40.50.20:FF:000010">
    <property type="entry name" value="Propionyl-CoA carboxylase subunit alpha"/>
    <property type="match status" value="1"/>
</dbReference>
<dbReference type="InterPro" id="IPR005479">
    <property type="entry name" value="CPAse_ATP-bd"/>
</dbReference>
<keyword evidence="7" id="KW-0092">Biotin</keyword>
<evidence type="ECO:0000256" key="8">
    <source>
        <dbReference type="PROSITE-ProRule" id="PRU00409"/>
    </source>
</evidence>
<dbReference type="InterPro" id="IPR005482">
    <property type="entry name" value="Biotin_COase_C"/>
</dbReference>
<keyword evidence="5 8" id="KW-0547">Nucleotide-binding</keyword>
<dbReference type="InterPro" id="IPR011053">
    <property type="entry name" value="Single_hybrid_motif"/>
</dbReference>
<dbReference type="Pfam" id="PF00364">
    <property type="entry name" value="Biotin_lipoyl"/>
    <property type="match status" value="1"/>
</dbReference>
<dbReference type="EMBL" id="JAFNEN010000926">
    <property type="protein sequence ID" value="KAG8176020.1"/>
    <property type="molecule type" value="Genomic_DNA"/>
</dbReference>
<dbReference type="InterPro" id="IPR011054">
    <property type="entry name" value="Rudment_hybrid_motif"/>
</dbReference>
<dbReference type="PROSITE" id="PS50968">
    <property type="entry name" value="BIOTINYL_LIPOYL"/>
    <property type="match status" value="1"/>
</dbReference>
<evidence type="ECO:0000259" key="12">
    <source>
        <dbReference type="PROSITE" id="PS50991"/>
    </source>
</evidence>
<dbReference type="GO" id="GO:0005737">
    <property type="term" value="C:cytoplasm"/>
    <property type="evidence" value="ECO:0007669"/>
    <property type="project" value="TreeGrafter"/>
</dbReference>
<dbReference type="FunFam" id="3.30.1490.20:FF:000018">
    <property type="entry name" value="Biotin carboxylase"/>
    <property type="match status" value="1"/>
</dbReference>
<dbReference type="SUPFAM" id="SSF56059">
    <property type="entry name" value="Glutathione synthetase ATP-binding domain-like"/>
    <property type="match status" value="1"/>
</dbReference>
<dbReference type="Pfam" id="PF02436">
    <property type="entry name" value="PYC_OADA"/>
    <property type="match status" value="1"/>
</dbReference>
<sequence>MHQCVIRSKLGQSYLWRNLAYQQARYSHVEHKPIKKILVANRGEIAIRVFRACTELGIRSVAVYSEQDKMHMHRQKADESYLIGKGLPPVQAYLNIPEIIKISKENSIDAIHPGYGFLSERADFAQACIAAGIRFIGPSPVVMEKMGDKVSARKSALAADVKVVPGTDTPVTNIGEAREFVEKHGLPIILKAAYGGGGRGMRVVKNINEFEELFKRAVSEATAAFGNGAVFIEKFIEKPRHIEVQILGDNYGNVVHLYERDCSVQRRHQKVVEIAPAPNFNPSVRNRMTEDAIRLAKSVGYQNAGTVEFLLDEKGDHYFIEVNARLQVEHTVSEEITGVDLVQSQIKLCEGHSLPELHMNQNQIHMKGCAIQCRVTTEDPAKNFQPDTGRIETNIPFLLNVLENPKFLGGTIDTNFIDEHPDLFQFEATQNRAQKLLRYVGEVMVNGPTTPLATSVKPSNLEPHVPETPAGIKPSAGFRDILIRDGPEAFAKAVRNHKGLLLMDTTFRDAHQSLLATRVRTHDLLKISPYVSHAFHNFYALENWGGATFDVAMRFLHECPWERLAAMRALVPNVPFQMLLRGANAVGYTSYPDNVVYKFCDLAKQCGMDIFRVFDSLNYLPNLILGMEAAGKAGGVVEAAISYTGDVSDPKRTKYDLNYYLNLANELVKAGTHVLCIKDMAGLLKPKAAKVLVTSLRERHPDVPIHIHTHDTAGAGVAAMLACAVSGADVVDVAVDSMSGMTSQPSMGAVVACLEGTDFETGISLDKGSTLRRSRRPTLKLPPLRDLIKVTPTSKVVGDLAQFMVQNKLSALDIEERAEDLSFPSSVIEFMQGYLGIPHGGFKEPLRSKILKGLAGLEGRPGESLPALDFDALKADLEDRHGMTLGATDVMSAAMYPKVCDDFLQFRNTYGPVDCLNTRIFLVGPKVAEEFEVPIEKGKTLHIKTLAVSEKKNSAGEREVFFEMNGQLRSVFIRDKSVKEAMHSRPRADKAKKGSVGAPMPGSVIDIKVEAGQKVEKGDAMIILSAMKMEMVVQAPCSGTVKAVHIKAEDRVEGGDLLVDIEE</sequence>
<dbReference type="Gene3D" id="3.10.600.10">
    <property type="entry name" value="pyruvate carboxylase f1077a mutant domain"/>
    <property type="match status" value="1"/>
</dbReference>
<dbReference type="GO" id="GO:0006094">
    <property type="term" value="P:gluconeogenesis"/>
    <property type="evidence" value="ECO:0007669"/>
    <property type="project" value="TreeGrafter"/>
</dbReference>
<dbReference type="Gene3D" id="3.30.470.20">
    <property type="entry name" value="ATP-grasp fold, B domain"/>
    <property type="match status" value="2"/>
</dbReference>
<evidence type="ECO:0000313" key="14">
    <source>
        <dbReference type="Proteomes" id="UP000827092"/>
    </source>
</evidence>
<dbReference type="Pfam" id="PF02786">
    <property type="entry name" value="CPSase_L_D2"/>
    <property type="match status" value="1"/>
</dbReference>
<keyword evidence="14" id="KW-1185">Reference proteome</keyword>
<keyword evidence="3" id="KW-0436">Ligase</keyword>
<comment type="caution">
    <text evidence="13">The sequence shown here is derived from an EMBL/GenBank/DDBJ whole genome shotgun (WGS) entry which is preliminary data.</text>
</comment>
<feature type="domain" description="ATP-grasp" evidence="10">
    <location>
        <begin position="155"/>
        <end position="350"/>
    </location>
</feature>
<dbReference type="FunFam" id="2.40.50.100:FF:000003">
    <property type="entry name" value="Acetyl-CoA carboxylase biotin carboxyl carrier protein"/>
    <property type="match status" value="1"/>
</dbReference>
<dbReference type="FunFam" id="3.10.600.10:FF:000001">
    <property type="entry name" value="Pyruvate carboxylase"/>
    <property type="match status" value="1"/>
</dbReference>
<dbReference type="InterPro" id="IPR055268">
    <property type="entry name" value="PCB-like"/>
</dbReference>
<keyword evidence="4" id="KW-0479">Metal-binding</keyword>
<dbReference type="InterPro" id="IPR016185">
    <property type="entry name" value="PreATP-grasp_dom_sf"/>
</dbReference>
<dbReference type="InterPro" id="IPR000891">
    <property type="entry name" value="PYR_CT"/>
</dbReference>
<dbReference type="SUPFAM" id="SSF52440">
    <property type="entry name" value="PreATP-grasp domain"/>
    <property type="match status" value="1"/>
</dbReference>
<dbReference type="AlphaFoldDB" id="A0AAV6TVN0"/>
<dbReference type="SUPFAM" id="SSF89000">
    <property type="entry name" value="post-HMGL domain-like"/>
    <property type="match status" value="1"/>
</dbReference>
<evidence type="ECO:0000259" key="10">
    <source>
        <dbReference type="PROSITE" id="PS50975"/>
    </source>
</evidence>
<dbReference type="Gene3D" id="2.40.50.100">
    <property type="match status" value="1"/>
</dbReference>
<dbReference type="Pfam" id="PF00682">
    <property type="entry name" value="HMGL-like"/>
    <property type="match status" value="1"/>
</dbReference>
<accession>A0AAV6TVN0</accession>
<gene>
    <name evidence="13" type="ORF">JTE90_025347</name>
</gene>
<dbReference type="InterPro" id="IPR000089">
    <property type="entry name" value="Biotin_lipoyl"/>
</dbReference>
<evidence type="ECO:0000256" key="6">
    <source>
        <dbReference type="ARBA" id="ARBA00022840"/>
    </source>
</evidence>
<dbReference type="SUPFAM" id="SSF51246">
    <property type="entry name" value="Rudiment single hybrid motif"/>
    <property type="match status" value="1"/>
</dbReference>
<dbReference type="Gene3D" id="3.20.20.70">
    <property type="entry name" value="Aldolase class I"/>
    <property type="match status" value="1"/>
</dbReference>
<dbReference type="Proteomes" id="UP000827092">
    <property type="component" value="Unassembled WGS sequence"/>
</dbReference>
<dbReference type="GO" id="GO:0005524">
    <property type="term" value="F:ATP binding"/>
    <property type="evidence" value="ECO:0007669"/>
    <property type="project" value="UniProtKB-UniRule"/>
</dbReference>
<name>A0AAV6TVN0_9ARAC</name>
<dbReference type="PROSITE" id="PS50991">
    <property type="entry name" value="PYR_CT"/>
    <property type="match status" value="1"/>
</dbReference>
<evidence type="ECO:0000256" key="3">
    <source>
        <dbReference type="ARBA" id="ARBA00022598"/>
    </source>
</evidence>
<dbReference type="PANTHER" id="PTHR43778:SF2">
    <property type="entry name" value="PYRUVATE CARBOXYLASE, MITOCHONDRIAL"/>
    <property type="match status" value="1"/>
</dbReference>
<dbReference type="InterPro" id="IPR001882">
    <property type="entry name" value="Biotin_BS"/>
</dbReference>
<reference evidence="13 14" key="1">
    <citation type="journal article" date="2022" name="Nat. Ecol. Evol.">
        <title>A masculinizing supergene underlies an exaggerated male reproductive morph in a spider.</title>
        <authorList>
            <person name="Hendrickx F."/>
            <person name="De Corte Z."/>
            <person name="Sonet G."/>
            <person name="Van Belleghem S.M."/>
            <person name="Kostlbacher S."/>
            <person name="Vangestel C."/>
        </authorList>
    </citation>
    <scope>NUCLEOTIDE SEQUENCE [LARGE SCALE GENOMIC DNA]</scope>
    <source>
        <strain evidence="13">W744_W776</strain>
    </source>
</reference>
<dbReference type="Gene3D" id="1.10.10.60">
    <property type="entry name" value="Homeodomain-like"/>
    <property type="match status" value="1"/>
</dbReference>
<dbReference type="Pfam" id="PF00289">
    <property type="entry name" value="Biotin_carb_N"/>
    <property type="match status" value="1"/>
</dbReference>
<dbReference type="FunFam" id="3.20.20.70:FF:000033">
    <property type="entry name" value="Pyruvate carboxylase"/>
    <property type="match status" value="1"/>
</dbReference>
<comment type="cofactor">
    <cofactor evidence="1">
        <name>biotin</name>
        <dbReference type="ChEBI" id="CHEBI:57586"/>
    </cofactor>
</comment>
<protein>
    <recommendedName>
        <fullName evidence="2">pyruvate carboxylase</fullName>
        <ecNumber evidence="2">6.4.1.1</ecNumber>
    </recommendedName>
</protein>
<feature type="domain" description="Pyruvate carboxyltransferase" evidence="12">
    <location>
        <begin position="500"/>
        <end position="769"/>
    </location>
</feature>
<evidence type="ECO:0000256" key="7">
    <source>
        <dbReference type="ARBA" id="ARBA00023267"/>
    </source>
</evidence>
<evidence type="ECO:0000256" key="2">
    <source>
        <dbReference type="ARBA" id="ARBA00013057"/>
    </source>
</evidence>
<dbReference type="InterPro" id="IPR011764">
    <property type="entry name" value="Biotin_carboxylation_dom"/>
</dbReference>
<dbReference type="GO" id="GO:0004736">
    <property type="term" value="F:pyruvate carboxylase activity"/>
    <property type="evidence" value="ECO:0007669"/>
    <property type="project" value="UniProtKB-EC"/>
</dbReference>
<evidence type="ECO:0000256" key="5">
    <source>
        <dbReference type="ARBA" id="ARBA00022741"/>
    </source>
</evidence>
<dbReference type="CDD" id="cd06850">
    <property type="entry name" value="biotinyl_domain"/>
    <property type="match status" value="1"/>
</dbReference>
<dbReference type="InterPro" id="IPR005481">
    <property type="entry name" value="BC-like_N"/>
</dbReference>
<evidence type="ECO:0000259" key="11">
    <source>
        <dbReference type="PROSITE" id="PS50979"/>
    </source>
</evidence>
<keyword evidence="6 8" id="KW-0067">ATP-binding</keyword>
<evidence type="ECO:0000256" key="1">
    <source>
        <dbReference type="ARBA" id="ARBA00001953"/>
    </source>
</evidence>
<dbReference type="SMART" id="SM00878">
    <property type="entry name" value="Biotin_carb_C"/>
    <property type="match status" value="1"/>
</dbReference>
<dbReference type="InterPro" id="IPR011761">
    <property type="entry name" value="ATP-grasp"/>
</dbReference>
<dbReference type="SUPFAM" id="SSF51230">
    <property type="entry name" value="Single hybrid motif"/>
    <property type="match status" value="1"/>
</dbReference>
<dbReference type="Gene3D" id="1.10.472.90">
    <property type="entry name" value="Conserved carboxylase domain"/>
    <property type="match status" value="1"/>
</dbReference>
<evidence type="ECO:0000313" key="13">
    <source>
        <dbReference type="EMBL" id="KAG8176020.1"/>
    </source>
</evidence>
<dbReference type="InterPro" id="IPR003379">
    <property type="entry name" value="Carboxylase_cons_dom"/>
</dbReference>
<dbReference type="GO" id="GO:0046872">
    <property type="term" value="F:metal ion binding"/>
    <property type="evidence" value="ECO:0007669"/>
    <property type="project" value="UniProtKB-KW"/>
</dbReference>
<proteinExistence type="predicted"/>
<dbReference type="GO" id="GO:0009374">
    <property type="term" value="F:biotin binding"/>
    <property type="evidence" value="ECO:0007669"/>
    <property type="project" value="UniProtKB-ARBA"/>
</dbReference>
<dbReference type="SUPFAM" id="SSF51569">
    <property type="entry name" value="Aldolase"/>
    <property type="match status" value="1"/>
</dbReference>
<evidence type="ECO:0000259" key="9">
    <source>
        <dbReference type="PROSITE" id="PS50968"/>
    </source>
</evidence>
<dbReference type="InterPro" id="IPR013785">
    <property type="entry name" value="Aldolase_TIM"/>
</dbReference>
<feature type="domain" description="Lipoyl-binding" evidence="9">
    <location>
        <begin position="993"/>
        <end position="1062"/>
    </location>
</feature>
<dbReference type="PROSITE" id="PS00188">
    <property type="entry name" value="BIOTIN"/>
    <property type="match status" value="1"/>
</dbReference>
<evidence type="ECO:0000256" key="4">
    <source>
        <dbReference type="ARBA" id="ARBA00022723"/>
    </source>
</evidence>
<feature type="domain" description="Biotin carboxylation" evidence="11">
    <location>
        <begin position="33"/>
        <end position="503"/>
    </location>
</feature>
<dbReference type="EC" id="6.4.1.1" evidence="2"/>
<organism evidence="13 14">
    <name type="scientific">Oedothorax gibbosus</name>
    <dbReference type="NCBI Taxonomy" id="931172"/>
    <lineage>
        <taxon>Eukaryota</taxon>
        <taxon>Metazoa</taxon>
        <taxon>Ecdysozoa</taxon>
        <taxon>Arthropoda</taxon>
        <taxon>Chelicerata</taxon>
        <taxon>Arachnida</taxon>
        <taxon>Araneae</taxon>
        <taxon>Araneomorphae</taxon>
        <taxon>Entelegynae</taxon>
        <taxon>Araneoidea</taxon>
        <taxon>Linyphiidae</taxon>
        <taxon>Erigoninae</taxon>
        <taxon>Oedothorax</taxon>
    </lineage>
</organism>
<dbReference type="PROSITE" id="PS50975">
    <property type="entry name" value="ATP_GRASP"/>
    <property type="match status" value="1"/>
</dbReference>
<dbReference type="PROSITE" id="PS50979">
    <property type="entry name" value="BC"/>
    <property type="match status" value="1"/>
</dbReference>
<dbReference type="PANTHER" id="PTHR43778">
    <property type="entry name" value="PYRUVATE CARBOXYLASE"/>
    <property type="match status" value="1"/>
</dbReference>
<dbReference type="PROSITE" id="PS00867">
    <property type="entry name" value="CPSASE_2"/>
    <property type="match status" value="1"/>
</dbReference>
<dbReference type="CDD" id="cd07937">
    <property type="entry name" value="DRE_TIM_PC_TC_5S"/>
    <property type="match status" value="1"/>
</dbReference>